<dbReference type="RefSeq" id="WP_183497048.1">
    <property type="nucleotide sequence ID" value="NZ_JACIFF010000010.1"/>
</dbReference>
<accession>A0A840EFX4</accession>
<proteinExistence type="predicted"/>
<dbReference type="AlphaFoldDB" id="A0A840EFX4"/>
<keyword evidence="2" id="KW-1185">Reference proteome</keyword>
<gene>
    <name evidence="1" type="ORF">GGR28_003457</name>
</gene>
<protein>
    <submittedName>
        <fullName evidence="1">Uncharacterized protein</fullName>
    </submittedName>
</protein>
<dbReference type="EMBL" id="JACIFF010000010">
    <property type="protein sequence ID" value="MBB4080818.1"/>
    <property type="molecule type" value="Genomic_DNA"/>
</dbReference>
<sequence>MLLIIGGLTYGDGAEPSSRRTSLVPRSADDKLLGVQRLDLESVQIRAIRGEPPPVAQQPYLVPEAA</sequence>
<name>A0A840EFX4_9BACT</name>
<organism evidence="1 2">
    <name type="scientific">Neolewinella aquimaris</name>
    <dbReference type="NCBI Taxonomy" id="1835722"/>
    <lineage>
        <taxon>Bacteria</taxon>
        <taxon>Pseudomonadati</taxon>
        <taxon>Bacteroidota</taxon>
        <taxon>Saprospiria</taxon>
        <taxon>Saprospirales</taxon>
        <taxon>Lewinellaceae</taxon>
        <taxon>Neolewinella</taxon>
    </lineage>
</organism>
<dbReference type="Proteomes" id="UP000576209">
    <property type="component" value="Unassembled WGS sequence"/>
</dbReference>
<comment type="caution">
    <text evidence="1">The sequence shown here is derived from an EMBL/GenBank/DDBJ whole genome shotgun (WGS) entry which is preliminary data.</text>
</comment>
<evidence type="ECO:0000313" key="2">
    <source>
        <dbReference type="Proteomes" id="UP000576209"/>
    </source>
</evidence>
<evidence type="ECO:0000313" key="1">
    <source>
        <dbReference type="EMBL" id="MBB4080818.1"/>
    </source>
</evidence>
<reference evidence="1 2" key="1">
    <citation type="submission" date="2020-08" db="EMBL/GenBank/DDBJ databases">
        <title>Genomic Encyclopedia of Type Strains, Phase IV (KMG-IV): sequencing the most valuable type-strain genomes for metagenomic binning, comparative biology and taxonomic classification.</title>
        <authorList>
            <person name="Goeker M."/>
        </authorList>
    </citation>
    <scope>NUCLEOTIDE SEQUENCE [LARGE SCALE GENOMIC DNA]</scope>
    <source>
        <strain evidence="1 2">DSM 105137</strain>
    </source>
</reference>